<dbReference type="Gene3D" id="1.10.150.900">
    <property type="match status" value="1"/>
</dbReference>
<comment type="cofactor">
    <cofactor evidence="1">
        <name>Zn(2+)</name>
        <dbReference type="ChEBI" id="CHEBI:29105"/>
    </cofactor>
</comment>
<dbReference type="InterPro" id="IPR036264">
    <property type="entry name" value="Bact_exopeptidase_dim_dom"/>
</dbReference>
<dbReference type="SUPFAM" id="SSF53187">
    <property type="entry name" value="Zn-dependent exopeptidases"/>
    <property type="match status" value="1"/>
</dbReference>
<evidence type="ECO:0000256" key="1">
    <source>
        <dbReference type="ARBA" id="ARBA00001947"/>
    </source>
</evidence>
<dbReference type="PANTHER" id="PTHR43808:SF8">
    <property type="entry name" value="PEPTIDASE M20 DIMERISATION DOMAIN-CONTAINING PROTEIN"/>
    <property type="match status" value="1"/>
</dbReference>
<evidence type="ECO:0000259" key="6">
    <source>
        <dbReference type="Pfam" id="PF07687"/>
    </source>
</evidence>
<dbReference type="PROSITE" id="PS00758">
    <property type="entry name" value="ARGE_DAPE_CPG2_1"/>
    <property type="match status" value="1"/>
</dbReference>
<keyword evidence="3" id="KW-0479">Metal-binding</keyword>
<evidence type="ECO:0000256" key="2">
    <source>
        <dbReference type="ARBA" id="ARBA00006247"/>
    </source>
</evidence>
<sequence>MTDPQSSPAAPAPVSTPEGETVEICRNLIRIDTSNYGSGDAKGERRAAEYVAGLIEEVGLSPTLLESAPGRANVFTRLEGTDPAADALLVHGHLDVVPAIAADWSVDPFGAELRDGMIWGRGAVDMKDMDAMMLSVLRHMARTGARPKRDIVFGFFADEEAGMKYGSRWIAEHHRGLFEGVTDAISEVGGYSATIGGRRAYLLQTAEKGLMWLRLHAHGTAGHGSQINDDNPVTRLSRALANIGEHQWPVELTKTTRAFLESVTELTGVEFDPQNPQRLLTELGSVARFVGATLQTTANPTMLEAGYKVNVVPGSAEAGLDVRYLPEQREVVLAKLAELAGDGINFEFESDDIALEVPFSGTVVDAMVDALHAEDPDAVVLPYMLSGGTDNKSLDPLGITGYGFVPLRLPDELDFPAMFHGVDERVPVESLDFGSKVLHRLLANY</sequence>
<evidence type="ECO:0000313" key="8">
    <source>
        <dbReference type="Proteomes" id="UP000638848"/>
    </source>
</evidence>
<comment type="similarity">
    <text evidence="2">Belongs to the peptidase M20A family.</text>
</comment>
<dbReference type="AlphaFoldDB" id="A0A917LZT1"/>
<dbReference type="RefSeq" id="WP_188539737.1">
    <property type="nucleotide sequence ID" value="NZ_BMEQ01000030.1"/>
</dbReference>
<proteinExistence type="inferred from homology"/>
<dbReference type="PANTHER" id="PTHR43808">
    <property type="entry name" value="ACETYLORNITHINE DEACETYLASE"/>
    <property type="match status" value="1"/>
</dbReference>
<keyword evidence="8" id="KW-1185">Reference proteome</keyword>
<accession>A0A917LZT1</accession>
<dbReference type="EMBL" id="BMEQ01000030">
    <property type="protein sequence ID" value="GGG68492.1"/>
    <property type="molecule type" value="Genomic_DNA"/>
</dbReference>
<dbReference type="SUPFAM" id="SSF55031">
    <property type="entry name" value="Bacterial exopeptidase dimerisation domain"/>
    <property type="match status" value="1"/>
</dbReference>
<dbReference type="NCBIfam" id="NF005913">
    <property type="entry name" value="PRK07906.1"/>
    <property type="match status" value="1"/>
</dbReference>
<reference evidence="7" key="1">
    <citation type="journal article" date="2014" name="Int. J. Syst. Evol. Microbiol.">
        <title>Complete genome sequence of Corynebacterium casei LMG S-19264T (=DSM 44701T), isolated from a smear-ripened cheese.</title>
        <authorList>
            <consortium name="US DOE Joint Genome Institute (JGI-PGF)"/>
            <person name="Walter F."/>
            <person name="Albersmeier A."/>
            <person name="Kalinowski J."/>
            <person name="Ruckert C."/>
        </authorList>
    </citation>
    <scope>NUCLEOTIDE SEQUENCE</scope>
    <source>
        <strain evidence="7">CGMCC 1.12187</strain>
    </source>
</reference>
<dbReference type="FunFam" id="1.10.150.900:FF:000002">
    <property type="entry name" value="M20/M25/M40 family peptidase"/>
    <property type="match status" value="1"/>
</dbReference>
<dbReference type="Pfam" id="PF07687">
    <property type="entry name" value="M20_dimer"/>
    <property type="match status" value="1"/>
</dbReference>
<feature type="domain" description="Peptidase M20 dimerisation" evidence="6">
    <location>
        <begin position="205"/>
        <end position="340"/>
    </location>
</feature>
<comment type="caution">
    <text evidence="7">The sequence shown here is derived from an EMBL/GenBank/DDBJ whole genome shotgun (WGS) entry which is preliminary data.</text>
</comment>
<keyword evidence="5" id="KW-0862">Zinc</keyword>
<evidence type="ECO:0000256" key="4">
    <source>
        <dbReference type="ARBA" id="ARBA00022801"/>
    </source>
</evidence>
<name>A0A917LZT1_9MICC</name>
<keyword evidence="4" id="KW-0378">Hydrolase</keyword>
<dbReference type="GO" id="GO:0046872">
    <property type="term" value="F:metal ion binding"/>
    <property type="evidence" value="ECO:0007669"/>
    <property type="project" value="UniProtKB-KW"/>
</dbReference>
<evidence type="ECO:0000256" key="3">
    <source>
        <dbReference type="ARBA" id="ARBA00022723"/>
    </source>
</evidence>
<dbReference type="InterPro" id="IPR001261">
    <property type="entry name" value="ArgE/DapE_CS"/>
</dbReference>
<dbReference type="Proteomes" id="UP000638848">
    <property type="component" value="Unassembled WGS sequence"/>
</dbReference>
<reference evidence="7" key="2">
    <citation type="submission" date="2020-09" db="EMBL/GenBank/DDBJ databases">
        <authorList>
            <person name="Sun Q."/>
            <person name="Zhou Y."/>
        </authorList>
    </citation>
    <scope>NUCLEOTIDE SEQUENCE</scope>
    <source>
        <strain evidence="7">CGMCC 1.12187</strain>
    </source>
</reference>
<evidence type="ECO:0000256" key="5">
    <source>
        <dbReference type="ARBA" id="ARBA00022833"/>
    </source>
</evidence>
<dbReference type="InterPro" id="IPR050072">
    <property type="entry name" value="Peptidase_M20A"/>
</dbReference>
<dbReference type="InterPro" id="IPR002933">
    <property type="entry name" value="Peptidase_M20"/>
</dbReference>
<protein>
    <submittedName>
        <fullName evidence="7">Peptidase M20</fullName>
    </submittedName>
</protein>
<dbReference type="Gene3D" id="3.30.70.360">
    <property type="match status" value="1"/>
</dbReference>
<dbReference type="Gene3D" id="3.40.630.10">
    <property type="entry name" value="Zn peptidases"/>
    <property type="match status" value="1"/>
</dbReference>
<evidence type="ECO:0000313" key="7">
    <source>
        <dbReference type="EMBL" id="GGG68492.1"/>
    </source>
</evidence>
<gene>
    <name evidence="7" type="ORF">GCM10011374_36050</name>
</gene>
<organism evidence="7 8">
    <name type="scientific">Kocuria dechangensis</name>
    <dbReference type="NCBI Taxonomy" id="1176249"/>
    <lineage>
        <taxon>Bacteria</taxon>
        <taxon>Bacillati</taxon>
        <taxon>Actinomycetota</taxon>
        <taxon>Actinomycetes</taxon>
        <taxon>Micrococcales</taxon>
        <taxon>Micrococcaceae</taxon>
        <taxon>Kocuria</taxon>
    </lineage>
</organism>
<dbReference type="PIRSF" id="PIRSF036696">
    <property type="entry name" value="ACY-1"/>
    <property type="match status" value="1"/>
</dbReference>
<dbReference type="GO" id="GO:0016787">
    <property type="term" value="F:hydrolase activity"/>
    <property type="evidence" value="ECO:0007669"/>
    <property type="project" value="UniProtKB-KW"/>
</dbReference>
<dbReference type="InterPro" id="IPR011650">
    <property type="entry name" value="Peptidase_M20_dimer"/>
</dbReference>
<dbReference type="Pfam" id="PF01546">
    <property type="entry name" value="Peptidase_M20"/>
    <property type="match status" value="1"/>
</dbReference>